<dbReference type="RefSeq" id="WP_231320239.1">
    <property type="nucleotide sequence ID" value="NZ_CP088156.1"/>
</dbReference>
<dbReference type="SUPFAM" id="SSF81901">
    <property type="entry name" value="HCP-like"/>
    <property type="match status" value="1"/>
</dbReference>
<keyword evidence="3" id="KW-1185">Reference proteome</keyword>
<reference evidence="2" key="1">
    <citation type="journal article" date="2024" name="Antonie Van Leeuwenhoek">
        <title>Bradyrhizobium ontarionense sp. nov., a novel bacterial symbiont isolated from Aeschynomene indica (Indian jointvetch), harbours photosynthesis, nitrogen fixation and nitrous oxide (N2O) reductase genes.</title>
        <authorList>
            <person name="Bromfield E.S.P."/>
            <person name="Cloutier S."/>
        </authorList>
    </citation>
    <scope>NUCLEOTIDE SEQUENCE</scope>
    <source>
        <strain evidence="2">A19</strain>
    </source>
</reference>
<evidence type="ECO:0000313" key="2">
    <source>
        <dbReference type="EMBL" id="UFZ04233.1"/>
    </source>
</evidence>
<dbReference type="EMBL" id="CP088156">
    <property type="protein sequence ID" value="UFZ04233.1"/>
    <property type="molecule type" value="Genomic_DNA"/>
</dbReference>
<evidence type="ECO:0000313" key="3">
    <source>
        <dbReference type="Proteomes" id="UP001431010"/>
    </source>
</evidence>
<sequence length="306" mass="31962">MSAPVQNDPAKPTPPWATEELRKYAPRRHQAQGGPATYDQPLDDSHLPHHLLARPNTMPAQPAANGDDDELPRGLWSSKLDPVVMPLPPEDTDRSSRLGGIIKIGAAIGIAASVAMIVVNMVTFEDHGATQGGPSQMMPSTVLESLAQIDPAEAKVAQEDPPQTVASIMVPTSTDVATRALAPSPASPAPALSGASAFSNPAPAASTASPRPTVPLPRDEVSSLMKRGRDLLAAGDVASARLILTRLSDAGSAEASLLLARTYDPAELTKSRILGAIPDAAKARAWYLKAAEQGSPEASRRISAVR</sequence>
<gene>
    <name evidence="2" type="ORF">LQG66_34445</name>
</gene>
<evidence type="ECO:0000256" key="1">
    <source>
        <dbReference type="SAM" id="MobiDB-lite"/>
    </source>
</evidence>
<organism evidence="2 3">
    <name type="scientific">Bradyrhizobium ontarionense</name>
    <dbReference type="NCBI Taxonomy" id="2898149"/>
    <lineage>
        <taxon>Bacteria</taxon>
        <taxon>Pseudomonadati</taxon>
        <taxon>Pseudomonadota</taxon>
        <taxon>Alphaproteobacteria</taxon>
        <taxon>Hyphomicrobiales</taxon>
        <taxon>Nitrobacteraceae</taxon>
        <taxon>Bradyrhizobium</taxon>
    </lineage>
</organism>
<dbReference type="Gene3D" id="1.25.40.10">
    <property type="entry name" value="Tetratricopeptide repeat domain"/>
    <property type="match status" value="1"/>
</dbReference>
<proteinExistence type="predicted"/>
<name>A0ABY3RBV3_9BRAD</name>
<dbReference type="InterPro" id="IPR011990">
    <property type="entry name" value="TPR-like_helical_dom_sf"/>
</dbReference>
<feature type="compositionally biased region" description="Low complexity" evidence="1">
    <location>
        <begin position="180"/>
        <end position="211"/>
    </location>
</feature>
<feature type="region of interest" description="Disordered" evidence="1">
    <location>
        <begin position="180"/>
        <end position="218"/>
    </location>
</feature>
<feature type="region of interest" description="Disordered" evidence="1">
    <location>
        <begin position="1"/>
        <end position="75"/>
    </location>
</feature>
<dbReference type="Proteomes" id="UP001431010">
    <property type="component" value="Chromosome"/>
</dbReference>
<protein>
    <submittedName>
        <fullName evidence="2">Sel1 repeat family protein</fullName>
    </submittedName>
</protein>
<accession>A0ABY3RBV3</accession>